<dbReference type="Gene3D" id="1.10.10.10">
    <property type="entry name" value="Winged helix-like DNA-binding domain superfamily/Winged helix DNA-binding domain"/>
    <property type="match status" value="1"/>
</dbReference>
<dbReference type="GO" id="GO:0006355">
    <property type="term" value="P:regulation of DNA-templated transcription"/>
    <property type="evidence" value="ECO:0007669"/>
    <property type="project" value="InterPro"/>
</dbReference>
<dbReference type="SMART" id="SM00421">
    <property type="entry name" value="HTH_LUXR"/>
    <property type="match status" value="1"/>
</dbReference>
<keyword evidence="1" id="KW-0805">Transcription regulation</keyword>
<feature type="domain" description="HTH luxR-type" evidence="4">
    <location>
        <begin position="176"/>
        <end position="233"/>
    </location>
</feature>
<dbReference type="InterPro" id="IPR016032">
    <property type="entry name" value="Sig_transdc_resp-reg_C-effctor"/>
</dbReference>
<evidence type="ECO:0000256" key="3">
    <source>
        <dbReference type="ARBA" id="ARBA00023163"/>
    </source>
</evidence>
<dbReference type="InterPro" id="IPR005143">
    <property type="entry name" value="TF_LuxR_autoind-bd_dom"/>
</dbReference>
<proteinExistence type="predicted"/>
<dbReference type="Proteomes" id="UP001139353">
    <property type="component" value="Unassembled WGS sequence"/>
</dbReference>
<evidence type="ECO:0000256" key="1">
    <source>
        <dbReference type="ARBA" id="ARBA00023015"/>
    </source>
</evidence>
<dbReference type="AlphaFoldDB" id="A0A9X1YM89"/>
<dbReference type="GO" id="GO:0003677">
    <property type="term" value="F:DNA binding"/>
    <property type="evidence" value="ECO:0007669"/>
    <property type="project" value="UniProtKB-KW"/>
</dbReference>
<dbReference type="InterPro" id="IPR036693">
    <property type="entry name" value="TF_LuxR_autoind-bd_dom_sf"/>
</dbReference>
<gene>
    <name evidence="5" type="ORF">LPC04_17520</name>
</gene>
<dbReference type="Pfam" id="PF00196">
    <property type="entry name" value="GerE"/>
    <property type="match status" value="1"/>
</dbReference>
<dbReference type="InterPro" id="IPR036388">
    <property type="entry name" value="WH-like_DNA-bd_sf"/>
</dbReference>
<comment type="caution">
    <text evidence="5">The sequence shown here is derived from an EMBL/GenBank/DDBJ whole genome shotgun (WGS) entry which is preliminary data.</text>
</comment>
<organism evidence="5 6">
    <name type="scientific">Scleromatobacter humisilvae</name>
    <dbReference type="NCBI Taxonomy" id="2897159"/>
    <lineage>
        <taxon>Bacteria</taxon>
        <taxon>Pseudomonadati</taxon>
        <taxon>Pseudomonadota</taxon>
        <taxon>Betaproteobacteria</taxon>
        <taxon>Burkholderiales</taxon>
        <taxon>Sphaerotilaceae</taxon>
        <taxon>Scleromatobacter</taxon>
    </lineage>
</organism>
<evidence type="ECO:0000256" key="2">
    <source>
        <dbReference type="ARBA" id="ARBA00023125"/>
    </source>
</evidence>
<dbReference type="EMBL" id="JAJLJH010000005">
    <property type="protein sequence ID" value="MCK9687505.1"/>
    <property type="molecule type" value="Genomic_DNA"/>
</dbReference>
<evidence type="ECO:0000259" key="4">
    <source>
        <dbReference type="SMART" id="SM00421"/>
    </source>
</evidence>
<sequence length="242" mass="26687">METQLQRQCLEVLHAKTVKDFVRISAEFGQSMGFHTMAAMVVTDHSPFLSEFQSVTNAPPDYLPTFEDADSARLDPVSQYCKRSSLPLVWDQKTYVAAGRADFWEQQAAFGFQSGICVAFHLPRGRHFMFGLTSDQQACAARRAMLGLTLDTQEFAAYAQAAASNLCAPYFQGNNEGTLAASELDALRWSMDGLSNWEVGCTMGLSETEVLLRLRRATTKLGCATKYEAALRAIRLGLITCG</sequence>
<reference evidence="5" key="1">
    <citation type="submission" date="2021-11" db="EMBL/GenBank/DDBJ databases">
        <title>BS-T2-15 a new species belonging to the Comamonadaceae family isolated from the soil of a French oak forest.</title>
        <authorList>
            <person name="Mieszkin S."/>
            <person name="Alain K."/>
        </authorList>
    </citation>
    <scope>NUCLEOTIDE SEQUENCE</scope>
    <source>
        <strain evidence="5">BS-T2-15</strain>
    </source>
</reference>
<dbReference type="SUPFAM" id="SSF46894">
    <property type="entry name" value="C-terminal effector domain of the bipartite response regulators"/>
    <property type="match status" value="1"/>
</dbReference>
<dbReference type="InterPro" id="IPR000792">
    <property type="entry name" value="Tscrpt_reg_LuxR_C"/>
</dbReference>
<evidence type="ECO:0000313" key="5">
    <source>
        <dbReference type="EMBL" id="MCK9687505.1"/>
    </source>
</evidence>
<keyword evidence="6" id="KW-1185">Reference proteome</keyword>
<dbReference type="Pfam" id="PF03472">
    <property type="entry name" value="Autoind_bind"/>
    <property type="match status" value="1"/>
</dbReference>
<keyword evidence="2" id="KW-0238">DNA-binding</keyword>
<name>A0A9X1YM89_9BURK</name>
<dbReference type="RefSeq" id="WP_275683552.1">
    <property type="nucleotide sequence ID" value="NZ_JAJLJH010000005.1"/>
</dbReference>
<dbReference type="SUPFAM" id="SSF75516">
    <property type="entry name" value="Pheromone-binding domain of LuxR-like quorum-sensing transcription factors"/>
    <property type="match status" value="1"/>
</dbReference>
<protein>
    <submittedName>
        <fullName evidence="5">LuxR family transcriptional regulator</fullName>
    </submittedName>
</protein>
<dbReference type="Gene3D" id="3.30.450.80">
    <property type="entry name" value="Transcription factor LuxR-like, autoinducer-binding domain"/>
    <property type="match status" value="1"/>
</dbReference>
<accession>A0A9X1YM89</accession>
<evidence type="ECO:0000313" key="6">
    <source>
        <dbReference type="Proteomes" id="UP001139353"/>
    </source>
</evidence>
<keyword evidence="3" id="KW-0804">Transcription</keyword>